<dbReference type="PIRSF" id="PIRSF036402">
    <property type="entry name" value="Ureas_acces_UreE"/>
    <property type="match status" value="1"/>
</dbReference>
<dbReference type="InterPro" id="IPR007864">
    <property type="entry name" value="UreE_C_dom"/>
</dbReference>
<sequence>MLTLTHCLPPDPEAAIALTLSLTADDRTRSRHRFETEEGEEVHLKLPRGTVLSDGDCLTCDQGNIIVLVTAKPEPTLMVTADTPLDLLRAAYHLGNRHVPLEIKPDYLRLTVDPVLKAMLEQLGLTVQEEMAPFHPKIGAYHSHHDH</sequence>
<keyword evidence="2 5" id="KW-0963">Cytoplasm</keyword>
<comment type="caution">
    <text evidence="7">The sequence shown here is derived from an EMBL/GenBank/DDBJ whole genome shotgun (WGS) entry which is preliminary data.</text>
</comment>
<gene>
    <name evidence="5 7" type="primary">ureE</name>
    <name evidence="7" type="ORF">J0895_18230</name>
</gene>
<dbReference type="Proteomes" id="UP000664844">
    <property type="component" value="Unassembled WGS sequence"/>
</dbReference>
<keyword evidence="4 5" id="KW-0143">Chaperone</keyword>
<dbReference type="InterPro" id="IPR012406">
    <property type="entry name" value="UreE"/>
</dbReference>
<evidence type="ECO:0000313" key="8">
    <source>
        <dbReference type="Proteomes" id="UP000664844"/>
    </source>
</evidence>
<accession>A0ABS3FV18</accession>
<evidence type="ECO:0000313" key="7">
    <source>
        <dbReference type="EMBL" id="MBO0350970.1"/>
    </source>
</evidence>
<keyword evidence="8" id="KW-1185">Reference proteome</keyword>
<dbReference type="HAMAP" id="MF_00822">
    <property type="entry name" value="UreE"/>
    <property type="match status" value="1"/>
</dbReference>
<dbReference type="NCBIfam" id="NF009756">
    <property type="entry name" value="PRK13261.2-2"/>
    <property type="match status" value="1"/>
</dbReference>
<protein>
    <recommendedName>
        <fullName evidence="5">Urease accessory protein UreE</fullName>
    </recommendedName>
</protein>
<evidence type="ECO:0000256" key="1">
    <source>
        <dbReference type="ARBA" id="ARBA00004496"/>
    </source>
</evidence>
<proteinExistence type="inferred from homology"/>
<reference evidence="7 8" key="1">
    <citation type="submission" date="2021-03" db="EMBL/GenBank/DDBJ databases">
        <title>Metabolic Capacity of the Antarctic Cyanobacterium Phormidium pseudopriestleyi that Sustains Oxygenic Photosynthesis in the Presence of Hydrogen Sulfide.</title>
        <authorList>
            <person name="Lumian J.E."/>
            <person name="Jungblut A.D."/>
            <person name="Dillon M.L."/>
            <person name="Hawes I."/>
            <person name="Doran P.T."/>
            <person name="Mackey T.J."/>
            <person name="Dick G.J."/>
            <person name="Grettenberger C.L."/>
            <person name="Sumner D.Y."/>
        </authorList>
    </citation>
    <scope>NUCLEOTIDE SEQUENCE [LARGE SCALE GENOMIC DNA]</scope>
    <source>
        <strain evidence="7 8">FRX01</strain>
    </source>
</reference>
<name>A0ABS3FV18_9CYAN</name>
<dbReference type="InterPro" id="IPR004029">
    <property type="entry name" value="UreE_N"/>
</dbReference>
<dbReference type="RefSeq" id="WP_207089429.1">
    <property type="nucleotide sequence ID" value="NZ_JAFLQW010000477.1"/>
</dbReference>
<dbReference type="Pfam" id="PF02814">
    <property type="entry name" value="UreE_N"/>
    <property type="match status" value="1"/>
</dbReference>
<comment type="subcellular location">
    <subcellularLocation>
        <location evidence="1 5">Cytoplasm</location>
    </subcellularLocation>
</comment>
<dbReference type="NCBIfam" id="NF009751">
    <property type="entry name" value="PRK13261.1-1"/>
    <property type="match status" value="1"/>
</dbReference>
<evidence type="ECO:0000256" key="3">
    <source>
        <dbReference type="ARBA" id="ARBA00022596"/>
    </source>
</evidence>
<evidence type="ECO:0000256" key="4">
    <source>
        <dbReference type="ARBA" id="ARBA00023186"/>
    </source>
</evidence>
<dbReference type="SMART" id="SM00988">
    <property type="entry name" value="UreE_N"/>
    <property type="match status" value="1"/>
</dbReference>
<dbReference type="CDD" id="cd00571">
    <property type="entry name" value="UreE"/>
    <property type="match status" value="1"/>
</dbReference>
<dbReference type="EMBL" id="JAFLQW010000477">
    <property type="protein sequence ID" value="MBO0350970.1"/>
    <property type="molecule type" value="Genomic_DNA"/>
</dbReference>
<evidence type="ECO:0000259" key="6">
    <source>
        <dbReference type="SMART" id="SM00988"/>
    </source>
</evidence>
<keyword evidence="3 5" id="KW-0533">Nickel</keyword>
<organism evidence="7 8">
    <name type="scientific">Phormidium pseudopriestleyi FRX01</name>
    <dbReference type="NCBI Taxonomy" id="1759528"/>
    <lineage>
        <taxon>Bacteria</taxon>
        <taxon>Bacillati</taxon>
        <taxon>Cyanobacteriota</taxon>
        <taxon>Cyanophyceae</taxon>
        <taxon>Oscillatoriophycideae</taxon>
        <taxon>Oscillatoriales</taxon>
        <taxon>Oscillatoriaceae</taxon>
        <taxon>Phormidium</taxon>
    </lineage>
</organism>
<evidence type="ECO:0000256" key="2">
    <source>
        <dbReference type="ARBA" id="ARBA00022490"/>
    </source>
</evidence>
<dbReference type="SUPFAM" id="SSF69287">
    <property type="entry name" value="Urease metallochaperone UreE, N-terminal domain"/>
    <property type="match status" value="1"/>
</dbReference>
<dbReference type="InterPro" id="IPR036118">
    <property type="entry name" value="UreE_N_sf"/>
</dbReference>
<dbReference type="Gene3D" id="2.60.260.20">
    <property type="entry name" value="Urease metallochaperone UreE, N-terminal domain"/>
    <property type="match status" value="1"/>
</dbReference>
<comment type="function">
    <text evidence="5">Involved in urease metallocenter assembly. Binds nickel. Probably functions as a nickel donor during metallocenter assembly.</text>
</comment>
<dbReference type="Gene3D" id="3.30.70.790">
    <property type="entry name" value="UreE, C-terminal domain"/>
    <property type="match status" value="1"/>
</dbReference>
<feature type="domain" description="UreE urease accessory N-terminal" evidence="6">
    <location>
        <begin position="1"/>
        <end position="66"/>
    </location>
</feature>
<comment type="similarity">
    <text evidence="5">Belongs to the UreE family.</text>
</comment>
<dbReference type="Pfam" id="PF05194">
    <property type="entry name" value="UreE_C"/>
    <property type="match status" value="1"/>
</dbReference>
<dbReference type="SUPFAM" id="SSF69737">
    <property type="entry name" value="Urease metallochaperone UreE, C-terminal domain"/>
    <property type="match status" value="1"/>
</dbReference>
<evidence type="ECO:0000256" key="5">
    <source>
        <dbReference type="HAMAP-Rule" id="MF_00822"/>
    </source>
</evidence>